<evidence type="ECO:0000313" key="3">
    <source>
        <dbReference type="Proteomes" id="UP000016931"/>
    </source>
</evidence>
<organism evidence="2 3">
    <name type="scientific">Sphaerulina musiva (strain SO2202)</name>
    <name type="common">Poplar stem canker fungus</name>
    <name type="synonym">Septoria musiva</name>
    <dbReference type="NCBI Taxonomy" id="692275"/>
    <lineage>
        <taxon>Eukaryota</taxon>
        <taxon>Fungi</taxon>
        <taxon>Dikarya</taxon>
        <taxon>Ascomycota</taxon>
        <taxon>Pezizomycotina</taxon>
        <taxon>Dothideomycetes</taxon>
        <taxon>Dothideomycetidae</taxon>
        <taxon>Mycosphaerellales</taxon>
        <taxon>Mycosphaerellaceae</taxon>
        <taxon>Sphaerulina</taxon>
    </lineage>
</organism>
<accession>N1QML4</accession>
<dbReference type="OrthoDB" id="5356111at2759"/>
<keyword evidence="3" id="KW-1185">Reference proteome</keyword>
<evidence type="ECO:0000256" key="1">
    <source>
        <dbReference type="SAM" id="MobiDB-lite"/>
    </source>
</evidence>
<feature type="region of interest" description="Disordered" evidence="1">
    <location>
        <begin position="80"/>
        <end position="103"/>
    </location>
</feature>
<sequence length="150" mass="16758">MPGELRLLRSSIEERDNDWPQRDAIVECHSAIPITSPRPHDRPGLWYSIGMYPYRSRGRTPVADRPHCRHSRLLLLAGAIASSENQQHPPDPAPPSLSAGAHETRDYYAAQTVPRPLSPNEPCLTPSSVFERDSRRCGYTTGSCCPDMQP</sequence>
<gene>
    <name evidence="2" type="ORF">SEPMUDRAFT_153230</name>
</gene>
<dbReference type="GeneID" id="27904642"/>
<dbReference type="AlphaFoldDB" id="N1QML4"/>
<dbReference type="STRING" id="692275.N1QML4"/>
<proteinExistence type="predicted"/>
<dbReference type="Proteomes" id="UP000016931">
    <property type="component" value="Unassembled WGS sequence"/>
</dbReference>
<name>N1QML4_SPHMS</name>
<evidence type="ECO:0000313" key="2">
    <source>
        <dbReference type="EMBL" id="EMF17213.1"/>
    </source>
</evidence>
<protein>
    <submittedName>
        <fullName evidence="2">Uncharacterized protein</fullName>
    </submittedName>
</protein>
<dbReference type="EMBL" id="KB456260">
    <property type="protein sequence ID" value="EMF17213.1"/>
    <property type="molecule type" value="Genomic_DNA"/>
</dbReference>
<dbReference type="RefSeq" id="XP_016765334.1">
    <property type="nucleotide sequence ID" value="XM_016907505.1"/>
</dbReference>
<dbReference type="HOGENOM" id="CLU_1741719_0_0_1"/>
<reference evidence="2 3" key="1">
    <citation type="journal article" date="2012" name="PLoS Pathog.">
        <title>Diverse lifestyles and strategies of plant pathogenesis encoded in the genomes of eighteen Dothideomycetes fungi.</title>
        <authorList>
            <person name="Ohm R.A."/>
            <person name="Feau N."/>
            <person name="Henrissat B."/>
            <person name="Schoch C.L."/>
            <person name="Horwitz B.A."/>
            <person name="Barry K.W."/>
            <person name="Condon B.J."/>
            <person name="Copeland A.C."/>
            <person name="Dhillon B."/>
            <person name="Glaser F."/>
            <person name="Hesse C.N."/>
            <person name="Kosti I."/>
            <person name="LaButti K."/>
            <person name="Lindquist E.A."/>
            <person name="Lucas S."/>
            <person name="Salamov A.A."/>
            <person name="Bradshaw R.E."/>
            <person name="Ciuffetti L."/>
            <person name="Hamelin R.C."/>
            <person name="Kema G.H.J."/>
            <person name="Lawrence C."/>
            <person name="Scott J.A."/>
            <person name="Spatafora J.W."/>
            <person name="Turgeon B.G."/>
            <person name="de Wit P.J.G.M."/>
            <person name="Zhong S."/>
            <person name="Goodwin S.B."/>
            <person name="Grigoriev I.V."/>
        </authorList>
    </citation>
    <scope>NUCLEOTIDE SEQUENCE [LARGE SCALE GENOMIC DNA]</scope>
    <source>
        <strain evidence="2 3">SO2202</strain>
    </source>
</reference>